<dbReference type="SUPFAM" id="SSF54160">
    <property type="entry name" value="Chromo domain-like"/>
    <property type="match status" value="1"/>
</dbReference>
<evidence type="ECO:0000259" key="3">
    <source>
        <dbReference type="PROSITE" id="PS50013"/>
    </source>
</evidence>
<feature type="coiled-coil region" evidence="1">
    <location>
        <begin position="633"/>
        <end position="674"/>
    </location>
</feature>
<feature type="compositionally biased region" description="Low complexity" evidence="2">
    <location>
        <begin position="192"/>
        <end position="203"/>
    </location>
</feature>
<evidence type="ECO:0000313" key="5">
    <source>
        <dbReference type="Proteomes" id="UP001329825"/>
    </source>
</evidence>
<feature type="compositionally biased region" description="Polar residues" evidence="2">
    <location>
        <begin position="158"/>
        <end position="178"/>
    </location>
</feature>
<dbReference type="Gene3D" id="2.40.50.40">
    <property type="match status" value="1"/>
</dbReference>
<feature type="domain" description="Chromo" evidence="3">
    <location>
        <begin position="29"/>
        <end position="90"/>
    </location>
</feature>
<dbReference type="GeneID" id="87955275"/>
<feature type="compositionally biased region" description="Acidic residues" evidence="2">
    <location>
        <begin position="408"/>
        <end position="426"/>
    </location>
</feature>
<reference evidence="4 5" key="1">
    <citation type="submission" date="2024-01" db="EMBL/GenBank/DDBJ databases">
        <title>Comparative genomics of Cryptococcus and Kwoniella reveals pathogenesis evolution and contrasting modes of karyotype evolution via chromosome fusion or intercentromeric recombination.</title>
        <authorList>
            <person name="Coelho M.A."/>
            <person name="David-Palma M."/>
            <person name="Shea T."/>
            <person name="Bowers K."/>
            <person name="McGinley-Smith S."/>
            <person name="Mohammad A.W."/>
            <person name="Gnirke A."/>
            <person name="Yurkov A.M."/>
            <person name="Nowrousian M."/>
            <person name="Sun S."/>
            <person name="Cuomo C.A."/>
            <person name="Heitman J."/>
        </authorList>
    </citation>
    <scope>NUCLEOTIDE SEQUENCE [LARGE SCALE GENOMIC DNA]</scope>
    <source>
        <strain evidence="4">CBS 11374</strain>
    </source>
</reference>
<dbReference type="RefSeq" id="XP_062790931.1">
    <property type="nucleotide sequence ID" value="XM_062934880.1"/>
</dbReference>
<sequence length="775" mass="85803">MVKRERHSSSDDFPETQFIAQSDDSDNLWEVLEILGERGPPKTGDYLVKWKGIDTSTGKPWEPSWTQKSACTQGLINDWKAKKARRSKSGSVIAENAKEEKVTTKSKRRKIDSDTEKKKKYNVSVELKTRKPRSKPKSTFVVKQSTSPQAIPRRTRNNKMTSISLSPSNTDSSVQVAKTTRRTRAQTGRPLHTPSVEPESSTSPHPPARSLSGKRVIDLTEAESSETEETSTLATAGPGPSTTANRSQRSTPSKSSAKPRLGPVPVPSPTVFQPFLNGPKGIETQVPNLSNGSGSNEPSQVDPIRQFSTPPRKSPKNADKTDVPSNNEGNEDRPPKSNIPDPEAHSSDAKLRSWTPIARDGDVGEMRPSSDDESVDHGITATEGQNHIAIEEDLDDADLDIVNSEHEGGDEDDEAQNVDKAAEDDRDGPIQPVLVEPKPPSPPTALSQPHPDTLALIESHNRISQLEAELQEAKTPKIHPDTELLAQVREQVRNLETALEEARRSTLATTPAEPVTDSRIAQLEADISKLERNKASLTSDNSFVRHQYDEASNRAVAEVQAGNILKEQVETLKSQLSVGLKQRHAHFEKIAKDKATEAAKLRGQVKILLDQARLTDDGVRKRAVFYTQYKKENENLLERLGLQNQLIESLEKRNETLSERNDELVDQLDTLRAMKMGIIPDDEEEEGDGSDTDDEILRQVRDESGMRMPGTPSNPKNNVFVPSAYPPQDVENFPKSGYLCAWRNGGEQCKMICETVEQLADHGVTHQRNDVMRSL</sequence>
<proteinExistence type="predicted"/>
<evidence type="ECO:0000313" key="4">
    <source>
        <dbReference type="EMBL" id="WRT66191.1"/>
    </source>
</evidence>
<feature type="compositionally biased region" description="Acidic residues" evidence="2">
    <location>
        <begin position="220"/>
        <end position="229"/>
    </location>
</feature>
<organism evidence="4 5">
    <name type="scientific">Kwoniella shivajii</name>
    <dbReference type="NCBI Taxonomy" id="564305"/>
    <lineage>
        <taxon>Eukaryota</taxon>
        <taxon>Fungi</taxon>
        <taxon>Dikarya</taxon>
        <taxon>Basidiomycota</taxon>
        <taxon>Agaricomycotina</taxon>
        <taxon>Tremellomycetes</taxon>
        <taxon>Tremellales</taxon>
        <taxon>Cryptococcaceae</taxon>
        <taxon>Kwoniella</taxon>
    </lineage>
</organism>
<feature type="region of interest" description="Disordered" evidence="2">
    <location>
        <begin position="704"/>
        <end position="723"/>
    </location>
</feature>
<evidence type="ECO:0000256" key="1">
    <source>
        <dbReference type="SAM" id="Coils"/>
    </source>
</evidence>
<dbReference type="InterPro" id="IPR016197">
    <property type="entry name" value="Chromo-like_dom_sf"/>
</dbReference>
<keyword evidence="1" id="KW-0175">Coiled coil</keyword>
<name>A0ABZ1CWQ5_9TREE</name>
<feature type="compositionally biased region" description="Basic and acidic residues" evidence="2">
    <location>
        <begin position="342"/>
        <end position="351"/>
    </location>
</feature>
<feature type="compositionally biased region" description="Polar residues" evidence="2">
    <location>
        <begin position="285"/>
        <end position="299"/>
    </location>
</feature>
<dbReference type="InterPro" id="IPR000953">
    <property type="entry name" value="Chromo/chromo_shadow_dom"/>
</dbReference>
<gene>
    <name evidence="4" type="ORF">IL334_003144</name>
</gene>
<accession>A0ABZ1CWQ5</accession>
<keyword evidence="5" id="KW-1185">Reference proteome</keyword>
<feature type="compositionally biased region" description="Polar residues" evidence="2">
    <location>
        <begin position="240"/>
        <end position="256"/>
    </location>
</feature>
<feature type="compositionally biased region" description="Basic and acidic residues" evidence="2">
    <location>
        <begin position="359"/>
        <end position="370"/>
    </location>
</feature>
<protein>
    <recommendedName>
        <fullName evidence="3">Chromo domain-containing protein</fullName>
    </recommendedName>
</protein>
<dbReference type="Proteomes" id="UP001329825">
    <property type="component" value="Chromosome 4"/>
</dbReference>
<feature type="region of interest" description="Disordered" evidence="2">
    <location>
        <begin position="81"/>
        <end position="448"/>
    </location>
</feature>
<dbReference type="EMBL" id="CP141884">
    <property type="protein sequence ID" value="WRT66191.1"/>
    <property type="molecule type" value="Genomic_DNA"/>
</dbReference>
<feature type="coiled-coil region" evidence="1">
    <location>
        <begin position="485"/>
        <end position="540"/>
    </location>
</feature>
<dbReference type="PROSITE" id="PS50013">
    <property type="entry name" value="CHROMO_2"/>
    <property type="match status" value="1"/>
</dbReference>
<evidence type="ECO:0000256" key="2">
    <source>
        <dbReference type="SAM" id="MobiDB-lite"/>
    </source>
</evidence>